<feature type="domain" description="Tetracyclin repressor-like C-terminal group 31" evidence="1">
    <location>
        <begin position="97"/>
        <end position="209"/>
    </location>
</feature>
<dbReference type="RefSeq" id="WP_312893791.1">
    <property type="nucleotide sequence ID" value="NZ_BAAAJD010000207.1"/>
</dbReference>
<gene>
    <name evidence="2" type="ORF">HDA36_004821</name>
</gene>
<evidence type="ECO:0000313" key="3">
    <source>
        <dbReference type="Proteomes" id="UP000572635"/>
    </source>
</evidence>
<dbReference type="AlphaFoldDB" id="A0A7W8QQI4"/>
<dbReference type="GO" id="GO:0003677">
    <property type="term" value="F:DNA binding"/>
    <property type="evidence" value="ECO:0007669"/>
    <property type="project" value="UniProtKB-KW"/>
</dbReference>
<evidence type="ECO:0000313" key="2">
    <source>
        <dbReference type="EMBL" id="MBB5434737.1"/>
    </source>
</evidence>
<keyword evidence="3" id="KW-1185">Reference proteome</keyword>
<dbReference type="InterPro" id="IPR036271">
    <property type="entry name" value="Tet_transcr_reg_TetR-rel_C_sf"/>
</dbReference>
<dbReference type="EMBL" id="JACHDB010000001">
    <property type="protein sequence ID" value="MBB5434737.1"/>
    <property type="molecule type" value="Genomic_DNA"/>
</dbReference>
<dbReference type="SUPFAM" id="SSF48498">
    <property type="entry name" value="Tetracyclin repressor-like, C-terminal domain"/>
    <property type="match status" value="1"/>
</dbReference>
<dbReference type="InterPro" id="IPR041583">
    <property type="entry name" value="TetR_C_31"/>
</dbReference>
<dbReference type="Gene3D" id="1.10.357.10">
    <property type="entry name" value="Tetracycline Repressor, domain 2"/>
    <property type="match status" value="1"/>
</dbReference>
<comment type="caution">
    <text evidence="2">The sequence shown here is derived from an EMBL/GenBank/DDBJ whole genome shotgun (WGS) entry which is preliminary data.</text>
</comment>
<dbReference type="InterPro" id="IPR009057">
    <property type="entry name" value="Homeodomain-like_sf"/>
</dbReference>
<dbReference type="SUPFAM" id="SSF46689">
    <property type="entry name" value="Homeodomain-like"/>
    <property type="match status" value="1"/>
</dbReference>
<protein>
    <submittedName>
        <fullName evidence="2">DNA-binding transcriptional regulator YbjK</fullName>
    </submittedName>
</protein>
<dbReference type="Proteomes" id="UP000572635">
    <property type="component" value="Unassembled WGS sequence"/>
</dbReference>
<reference evidence="2 3" key="1">
    <citation type="submission" date="2020-08" db="EMBL/GenBank/DDBJ databases">
        <title>Sequencing the genomes of 1000 actinobacteria strains.</title>
        <authorList>
            <person name="Klenk H.-P."/>
        </authorList>
    </citation>
    <scope>NUCLEOTIDE SEQUENCE [LARGE SCALE GENOMIC DNA]</scope>
    <source>
        <strain evidence="2 3">DSM 44551</strain>
    </source>
</reference>
<proteinExistence type="predicted"/>
<accession>A0A7W8QQI4</accession>
<dbReference type="Pfam" id="PF17940">
    <property type="entry name" value="TetR_C_31"/>
    <property type="match status" value="1"/>
</dbReference>
<keyword evidence="2" id="KW-0238">DNA-binding</keyword>
<name>A0A7W8QQI4_9ACTN</name>
<organism evidence="2 3">
    <name type="scientific">Nocardiopsis composta</name>
    <dbReference type="NCBI Taxonomy" id="157465"/>
    <lineage>
        <taxon>Bacteria</taxon>
        <taxon>Bacillati</taxon>
        <taxon>Actinomycetota</taxon>
        <taxon>Actinomycetes</taxon>
        <taxon>Streptosporangiales</taxon>
        <taxon>Nocardiopsidaceae</taxon>
        <taxon>Nocardiopsis</taxon>
    </lineage>
</organism>
<evidence type="ECO:0000259" key="1">
    <source>
        <dbReference type="Pfam" id="PF17940"/>
    </source>
</evidence>
<sequence>MNIFYTCRGSIEGEQLAERGRGRERIELIARTAVQVTARKGLRGLTHRAVDRAAGLPDGSTSYHARTRARLLEITLEHMAAEEERALAAFFADAPPTRDETARLFARFVHASVHASAERTLARFELALEASRRPELRRIYNRTGARFRETATDTMRGLGSPAPERHARSLIAWCEGMALDSVAGAGAAAPPTLEELHIDAEELLDALLPPDERS</sequence>